<dbReference type="AlphaFoldDB" id="H6QSQ8"/>
<dbReference type="OrthoDB" id="10342080at2759"/>
<gene>
    <name evidence="2" type="ORF">PGTG_21815</name>
</gene>
<evidence type="ECO:0000313" key="2">
    <source>
        <dbReference type="EMBL" id="EHS63798.1"/>
    </source>
</evidence>
<feature type="compositionally biased region" description="Polar residues" evidence="1">
    <location>
        <begin position="16"/>
        <end position="51"/>
    </location>
</feature>
<dbReference type="RefSeq" id="XP_003889455.1">
    <property type="nucleotide sequence ID" value="XM_003889406.1"/>
</dbReference>
<name>H6QSQ8_PUCGT</name>
<keyword evidence="3" id="KW-1185">Reference proteome</keyword>
<dbReference type="EMBL" id="DS178297">
    <property type="protein sequence ID" value="EHS63798.1"/>
    <property type="molecule type" value="Genomic_DNA"/>
</dbReference>
<dbReference type="HOGENOM" id="CLU_1428641_0_0_1"/>
<dbReference type="KEGG" id="pgr:PGTG_21815"/>
<protein>
    <submittedName>
        <fullName evidence="2">Uncharacterized protein</fullName>
    </submittedName>
</protein>
<organism evidence="2 3">
    <name type="scientific">Puccinia graminis f. sp. tritici (strain CRL 75-36-700-3 / race SCCL)</name>
    <name type="common">Black stem rust fungus</name>
    <dbReference type="NCBI Taxonomy" id="418459"/>
    <lineage>
        <taxon>Eukaryota</taxon>
        <taxon>Fungi</taxon>
        <taxon>Dikarya</taxon>
        <taxon>Basidiomycota</taxon>
        <taxon>Pucciniomycotina</taxon>
        <taxon>Pucciniomycetes</taxon>
        <taxon>Pucciniales</taxon>
        <taxon>Pucciniaceae</taxon>
        <taxon>Puccinia</taxon>
    </lineage>
</organism>
<evidence type="ECO:0000256" key="1">
    <source>
        <dbReference type="SAM" id="MobiDB-lite"/>
    </source>
</evidence>
<proteinExistence type="predicted"/>
<dbReference type="InParanoid" id="H6QSQ8"/>
<feature type="region of interest" description="Disordered" evidence="1">
    <location>
        <begin position="1"/>
        <end position="51"/>
    </location>
</feature>
<dbReference type="Proteomes" id="UP000008783">
    <property type="component" value="Unassembled WGS sequence"/>
</dbReference>
<evidence type="ECO:0000313" key="3">
    <source>
        <dbReference type="Proteomes" id="UP000008783"/>
    </source>
</evidence>
<dbReference type="GeneID" id="13541994"/>
<reference evidence="3" key="1">
    <citation type="journal article" date="2011" name="Proc. Natl. Acad. Sci. U.S.A.">
        <title>Obligate biotrophy features unraveled by the genomic analysis of rust fungi.</title>
        <authorList>
            <person name="Duplessis S."/>
            <person name="Cuomo C.A."/>
            <person name="Lin Y.-C."/>
            <person name="Aerts A."/>
            <person name="Tisserant E."/>
            <person name="Veneault-Fourrey C."/>
            <person name="Joly D.L."/>
            <person name="Hacquard S."/>
            <person name="Amselem J."/>
            <person name="Cantarel B.L."/>
            <person name="Chiu R."/>
            <person name="Coutinho P.M."/>
            <person name="Feau N."/>
            <person name="Field M."/>
            <person name="Frey P."/>
            <person name="Gelhaye E."/>
            <person name="Goldberg J."/>
            <person name="Grabherr M.G."/>
            <person name="Kodira C.D."/>
            <person name="Kohler A."/>
            <person name="Kuees U."/>
            <person name="Lindquist E.A."/>
            <person name="Lucas S.M."/>
            <person name="Mago R."/>
            <person name="Mauceli E."/>
            <person name="Morin E."/>
            <person name="Murat C."/>
            <person name="Pangilinan J.L."/>
            <person name="Park R."/>
            <person name="Pearson M."/>
            <person name="Quesneville H."/>
            <person name="Rouhier N."/>
            <person name="Sakthikumar S."/>
            <person name="Salamov A.A."/>
            <person name="Schmutz J."/>
            <person name="Selles B."/>
            <person name="Shapiro H."/>
            <person name="Tanguay P."/>
            <person name="Tuskan G.A."/>
            <person name="Henrissat B."/>
            <person name="Van de Peer Y."/>
            <person name="Rouze P."/>
            <person name="Ellis J.G."/>
            <person name="Dodds P.N."/>
            <person name="Schein J.E."/>
            <person name="Zhong S."/>
            <person name="Hamelin R.C."/>
            <person name="Grigoriev I.V."/>
            <person name="Szabo L.J."/>
            <person name="Martin F."/>
        </authorList>
    </citation>
    <scope>NUCLEOTIDE SEQUENCE [LARGE SCALE GENOMIC DNA]</scope>
    <source>
        <strain evidence="3">CRL 75-36-700-3 / race SCCL</strain>
    </source>
</reference>
<sequence>MQLKAGGLGQPKRASQGLSSVANASDNTKQLANPQALSLTTTPSKSEMDNTNKTQLVQSRDHLAKEENINRFSLVKFSDQSGLAPDIISRQKSINVNQLCPRRSLPIVSAQFHSYEFDCSSISTLLEFDRYSVSTPIQGRLLFEVGCYSSSTAFQVKVVILHLVKVAEIFSHRGSLPGTAGSKLPKIATR</sequence>
<accession>H6QSQ8</accession>
<dbReference type="VEuPathDB" id="FungiDB:PGTG_21815"/>